<evidence type="ECO:0000256" key="8">
    <source>
        <dbReference type="ARBA" id="ARBA00023136"/>
    </source>
</evidence>
<keyword evidence="8 9" id="KW-0472">Membrane</keyword>
<dbReference type="InterPro" id="IPR000253">
    <property type="entry name" value="FHA_dom"/>
</dbReference>
<feature type="domain" description="ABC transporter" evidence="11">
    <location>
        <begin position="70"/>
        <end position="304"/>
    </location>
</feature>
<dbReference type="Proteomes" id="UP001595872">
    <property type="component" value="Unassembled WGS sequence"/>
</dbReference>
<dbReference type="RefSeq" id="WP_378260706.1">
    <property type="nucleotide sequence ID" value="NZ_JBHSIT010000009.1"/>
</dbReference>
<keyword evidence="3" id="KW-0597">Phosphoprotein</keyword>
<dbReference type="InterPro" id="IPR003439">
    <property type="entry name" value="ABC_transporter-like_ATP-bd"/>
</dbReference>
<evidence type="ECO:0000313" key="13">
    <source>
        <dbReference type="Proteomes" id="UP001595872"/>
    </source>
</evidence>
<organism evidence="12 13">
    <name type="scientific">Actinomadura gamaensis</name>
    <dbReference type="NCBI Taxonomy" id="1763541"/>
    <lineage>
        <taxon>Bacteria</taxon>
        <taxon>Bacillati</taxon>
        <taxon>Actinomycetota</taxon>
        <taxon>Actinomycetes</taxon>
        <taxon>Streptosporangiales</taxon>
        <taxon>Thermomonosporaceae</taxon>
        <taxon>Actinomadura</taxon>
    </lineage>
</organism>
<dbReference type="PROSITE" id="PS50893">
    <property type="entry name" value="ABC_TRANSPORTER_2"/>
    <property type="match status" value="1"/>
</dbReference>
<comment type="subcellular location">
    <subcellularLocation>
        <location evidence="1">Membrane</location>
        <topology evidence="1">Multi-pass membrane protein</topology>
    </subcellularLocation>
</comment>
<dbReference type="Gene3D" id="3.40.50.300">
    <property type="entry name" value="P-loop containing nucleotide triphosphate hydrolases"/>
    <property type="match status" value="1"/>
</dbReference>
<dbReference type="PANTHER" id="PTHR48041:SF139">
    <property type="entry name" value="PROTEIN SCARLET"/>
    <property type="match status" value="1"/>
</dbReference>
<dbReference type="InterPro" id="IPR027417">
    <property type="entry name" value="P-loop_NTPase"/>
</dbReference>
<feature type="transmembrane region" description="Helical" evidence="9">
    <location>
        <begin position="413"/>
        <end position="433"/>
    </location>
</feature>
<feature type="transmembrane region" description="Helical" evidence="9">
    <location>
        <begin position="457"/>
        <end position="479"/>
    </location>
</feature>
<keyword evidence="7 9" id="KW-1133">Transmembrane helix</keyword>
<feature type="transmembrane region" description="Helical" evidence="9">
    <location>
        <begin position="523"/>
        <end position="545"/>
    </location>
</feature>
<dbReference type="SMART" id="SM00382">
    <property type="entry name" value="AAA"/>
    <property type="match status" value="1"/>
</dbReference>
<feature type="domain" description="FHA" evidence="10">
    <location>
        <begin position="1"/>
        <end position="34"/>
    </location>
</feature>
<gene>
    <name evidence="12" type="ORF">ACFPCY_29590</name>
</gene>
<dbReference type="PROSITE" id="PS50006">
    <property type="entry name" value="FHA_DOMAIN"/>
    <property type="match status" value="1"/>
</dbReference>
<dbReference type="PROSITE" id="PS00211">
    <property type="entry name" value="ABC_TRANSPORTER_1"/>
    <property type="match status" value="1"/>
</dbReference>
<dbReference type="SUPFAM" id="SSF49879">
    <property type="entry name" value="SMAD/FHA domain"/>
    <property type="match status" value="1"/>
</dbReference>
<feature type="transmembrane region" description="Helical" evidence="9">
    <location>
        <begin position="491"/>
        <end position="511"/>
    </location>
</feature>
<keyword evidence="13" id="KW-1185">Reference proteome</keyword>
<protein>
    <submittedName>
        <fullName evidence="12">ATP-binding cassette domain-containing protein</fullName>
    </submittedName>
</protein>
<dbReference type="Pfam" id="PF00498">
    <property type="entry name" value="FHA"/>
    <property type="match status" value="1"/>
</dbReference>
<dbReference type="CDD" id="cd00060">
    <property type="entry name" value="FHA"/>
    <property type="match status" value="1"/>
</dbReference>
<comment type="caution">
    <text evidence="12">The sequence shown here is derived from an EMBL/GenBank/DDBJ whole genome shotgun (WGS) entry which is preliminary data.</text>
</comment>
<dbReference type="Pfam" id="PF01061">
    <property type="entry name" value="ABC2_membrane"/>
    <property type="match status" value="1"/>
</dbReference>
<feature type="transmembrane region" description="Helical" evidence="9">
    <location>
        <begin position="374"/>
        <end position="393"/>
    </location>
</feature>
<keyword evidence="4 9" id="KW-0812">Transmembrane</keyword>
<evidence type="ECO:0000256" key="1">
    <source>
        <dbReference type="ARBA" id="ARBA00004141"/>
    </source>
</evidence>
<evidence type="ECO:0000256" key="5">
    <source>
        <dbReference type="ARBA" id="ARBA00022741"/>
    </source>
</evidence>
<evidence type="ECO:0000256" key="9">
    <source>
        <dbReference type="SAM" id="Phobius"/>
    </source>
</evidence>
<evidence type="ECO:0000256" key="7">
    <source>
        <dbReference type="ARBA" id="ARBA00022989"/>
    </source>
</evidence>
<keyword evidence="6 12" id="KW-0067">ATP-binding</keyword>
<sequence>MSRYHAELRMTGHGRAEIADLGSHNGTYVNGVRIERAVVTEEDLVGVGHATFRLVGTELREYVDTGDVSVLVQDLTVRTPEGKVLLDGVGFPIPERSLVAVIGPSGAGKSTLLGAVTGTRPATEGTVRYDSRDLYSDYDELRHRIGLVPQEDILHTQLATRQALLFAAELRFPGDTRKDERERRVDEVLAELGLTPHARTRIDKLSGGQRKRVSVALELLTKPSLLFLDEPTSGLDPGLDKTVMELLKDLAHDGRTVIVVTHSTENLRACDRLLVLVPGGRMAYYGPPEEGLVHFGAKSWAEVFQAFDREPDRDWAGEFRTSPRWSRYVGYGMGGAVGPTDARPPAPPPPRQSKLAQLSTLCRRYLAVITSDRSYLVLLGLMPLIMGGLIAAIPAPKGLVGPPGTNADAASKLMVLIFASCFVGTGNAVRELVKERTIYRRERAAGLSAGVYLTSKLLVLGLITTVQAVVLVGIGLLGVKLPASGTFTSPFLELVLATGLLGLVSMTLGLLVSASVNSSEKTLPLLIVLSMAQLVLCGALVRLAGKPGLEQIAWLAPSRWGLAATAATVDLGHIIPSSLEPDRIWLPDLNTWSLDMGVLAGLGVVFTVLAWWQLERLRPKRRRGRL</sequence>
<evidence type="ECO:0000259" key="10">
    <source>
        <dbReference type="PROSITE" id="PS50006"/>
    </source>
</evidence>
<evidence type="ECO:0000256" key="3">
    <source>
        <dbReference type="ARBA" id="ARBA00022553"/>
    </source>
</evidence>
<dbReference type="InterPro" id="IPR003593">
    <property type="entry name" value="AAA+_ATPase"/>
</dbReference>
<name>A0ABV9U7C4_9ACTN</name>
<dbReference type="PANTHER" id="PTHR48041">
    <property type="entry name" value="ABC TRANSPORTER G FAMILY MEMBER 28"/>
    <property type="match status" value="1"/>
</dbReference>
<dbReference type="InterPro" id="IPR008984">
    <property type="entry name" value="SMAD_FHA_dom_sf"/>
</dbReference>
<dbReference type="Pfam" id="PF00005">
    <property type="entry name" value="ABC_tran"/>
    <property type="match status" value="1"/>
</dbReference>
<dbReference type="Gene3D" id="2.60.200.20">
    <property type="match status" value="1"/>
</dbReference>
<reference evidence="13" key="1">
    <citation type="journal article" date="2019" name="Int. J. Syst. Evol. Microbiol.">
        <title>The Global Catalogue of Microorganisms (GCM) 10K type strain sequencing project: providing services to taxonomists for standard genome sequencing and annotation.</title>
        <authorList>
            <consortium name="The Broad Institute Genomics Platform"/>
            <consortium name="The Broad Institute Genome Sequencing Center for Infectious Disease"/>
            <person name="Wu L."/>
            <person name="Ma J."/>
        </authorList>
    </citation>
    <scope>NUCLEOTIDE SEQUENCE [LARGE SCALE GENOMIC DNA]</scope>
    <source>
        <strain evidence="13">KLKA75</strain>
    </source>
</reference>
<feature type="transmembrane region" description="Helical" evidence="9">
    <location>
        <begin position="596"/>
        <end position="614"/>
    </location>
</feature>
<keyword evidence="5" id="KW-0547">Nucleotide-binding</keyword>
<evidence type="ECO:0000256" key="4">
    <source>
        <dbReference type="ARBA" id="ARBA00022692"/>
    </source>
</evidence>
<dbReference type="EMBL" id="JBHSIT010000009">
    <property type="protein sequence ID" value="MFC4911490.1"/>
    <property type="molecule type" value="Genomic_DNA"/>
</dbReference>
<dbReference type="InterPro" id="IPR017871">
    <property type="entry name" value="ABC_transporter-like_CS"/>
</dbReference>
<accession>A0ABV9U7C4</accession>
<keyword evidence="2" id="KW-0813">Transport</keyword>
<evidence type="ECO:0000259" key="11">
    <source>
        <dbReference type="PROSITE" id="PS50893"/>
    </source>
</evidence>
<evidence type="ECO:0000256" key="6">
    <source>
        <dbReference type="ARBA" id="ARBA00022840"/>
    </source>
</evidence>
<dbReference type="InterPro" id="IPR050352">
    <property type="entry name" value="ABCG_transporters"/>
</dbReference>
<evidence type="ECO:0000313" key="12">
    <source>
        <dbReference type="EMBL" id="MFC4911490.1"/>
    </source>
</evidence>
<dbReference type="GO" id="GO:0005524">
    <property type="term" value="F:ATP binding"/>
    <property type="evidence" value="ECO:0007669"/>
    <property type="project" value="UniProtKB-KW"/>
</dbReference>
<evidence type="ECO:0000256" key="2">
    <source>
        <dbReference type="ARBA" id="ARBA00022448"/>
    </source>
</evidence>
<proteinExistence type="predicted"/>
<dbReference type="InterPro" id="IPR013525">
    <property type="entry name" value="ABC2_TM"/>
</dbReference>
<dbReference type="SUPFAM" id="SSF52540">
    <property type="entry name" value="P-loop containing nucleoside triphosphate hydrolases"/>
    <property type="match status" value="1"/>
</dbReference>